<evidence type="ECO:0008006" key="5">
    <source>
        <dbReference type="Google" id="ProtNLM"/>
    </source>
</evidence>
<evidence type="ECO:0000313" key="3">
    <source>
        <dbReference type="EMBL" id="WMV28083.1"/>
    </source>
</evidence>
<reference evidence="3" key="1">
    <citation type="submission" date="2023-08" db="EMBL/GenBank/DDBJ databases">
        <title>A de novo genome assembly of Solanum verrucosum Schlechtendal, a Mexican diploid species geographically isolated from the other diploid A-genome species in potato relatives.</title>
        <authorList>
            <person name="Hosaka K."/>
        </authorList>
    </citation>
    <scope>NUCLEOTIDE SEQUENCE</scope>
    <source>
        <tissue evidence="3">Young leaves</tissue>
    </source>
</reference>
<dbReference type="InterPro" id="IPR055411">
    <property type="entry name" value="LRR_FXL15/At3g58940/PEG3-like"/>
</dbReference>
<evidence type="ECO:0000259" key="2">
    <source>
        <dbReference type="Pfam" id="PF24758"/>
    </source>
</evidence>
<name>A0AAF0QTJ1_SOLVR</name>
<sequence>MPTKDKKRGSRALAPDILSNLPDNIIDAIVMRLPLRDAVRTSVLSKMWRYNWCRLPVWTIDQALWDMTNNAISPTTRFTNIIYHLLTLHVGPISKFTLSIATLGNCPKIDNLIYFLSRNGIQHLVLQFPRGNLYKLPSSFFTCSQISHLSLQNCLIMFPPAFKGFEKLVSLELCDVTIPSKFIGSLISCCPLLEHLVLHSTISNHIQIRAPKLRSFDFTGKLIFLSLEDVPLLEKLSLVDTGYSGKAGKCGIAKFLESFPALKHLHLDYFSVRFFAGEVTKQLPFALNSLKRLHLSEFSLDELDVASCALYLIKSFPFLQEIEIEVLLSSFSYVYDDWVEPAGGDVTSEILEKVKSLSNVTLNHLRVVEFAGITGTDPEMQLIKLLLAKSPKLARMLIKPGVGDDTPKSRIEVLAEITQFRRASPRAEVVYKLA</sequence>
<dbReference type="AlphaFoldDB" id="A0AAF0QTJ1"/>
<evidence type="ECO:0000259" key="1">
    <source>
        <dbReference type="Pfam" id="PF00646"/>
    </source>
</evidence>
<keyword evidence="4" id="KW-1185">Reference proteome</keyword>
<protein>
    <recommendedName>
        <fullName evidence="5">Ubiquitin-protein ligase</fullName>
    </recommendedName>
</protein>
<organism evidence="3 4">
    <name type="scientific">Solanum verrucosum</name>
    <dbReference type="NCBI Taxonomy" id="315347"/>
    <lineage>
        <taxon>Eukaryota</taxon>
        <taxon>Viridiplantae</taxon>
        <taxon>Streptophyta</taxon>
        <taxon>Embryophyta</taxon>
        <taxon>Tracheophyta</taxon>
        <taxon>Spermatophyta</taxon>
        <taxon>Magnoliopsida</taxon>
        <taxon>eudicotyledons</taxon>
        <taxon>Gunneridae</taxon>
        <taxon>Pentapetalae</taxon>
        <taxon>asterids</taxon>
        <taxon>lamiids</taxon>
        <taxon>Solanales</taxon>
        <taxon>Solanaceae</taxon>
        <taxon>Solanoideae</taxon>
        <taxon>Solaneae</taxon>
        <taxon>Solanum</taxon>
    </lineage>
</organism>
<accession>A0AAF0QTJ1</accession>
<proteinExistence type="predicted"/>
<dbReference type="Pfam" id="PF00646">
    <property type="entry name" value="F-box"/>
    <property type="match status" value="1"/>
</dbReference>
<dbReference type="PANTHER" id="PTHR31639:SF131">
    <property type="entry name" value="F-BOX DOMAIN-CONTAINING PROTEIN"/>
    <property type="match status" value="1"/>
</dbReference>
<dbReference type="Pfam" id="PF24758">
    <property type="entry name" value="LRR_At5g56370"/>
    <property type="match status" value="1"/>
</dbReference>
<dbReference type="InterPro" id="IPR032675">
    <property type="entry name" value="LRR_dom_sf"/>
</dbReference>
<feature type="domain" description="F-box/LRR-repeat protein 15/At3g58940/PEG3-like LRR" evidence="2">
    <location>
        <begin position="110"/>
        <end position="324"/>
    </location>
</feature>
<dbReference type="SUPFAM" id="SSF81383">
    <property type="entry name" value="F-box domain"/>
    <property type="match status" value="1"/>
</dbReference>
<dbReference type="EMBL" id="CP133616">
    <property type="protein sequence ID" value="WMV28083.1"/>
    <property type="molecule type" value="Genomic_DNA"/>
</dbReference>
<feature type="domain" description="F-box" evidence="1">
    <location>
        <begin position="18"/>
        <end position="58"/>
    </location>
</feature>
<dbReference type="Proteomes" id="UP001234989">
    <property type="component" value="Chromosome 5"/>
</dbReference>
<evidence type="ECO:0000313" key="4">
    <source>
        <dbReference type="Proteomes" id="UP001234989"/>
    </source>
</evidence>
<dbReference type="PANTHER" id="PTHR31639">
    <property type="entry name" value="F-BOX PROTEIN-LIKE"/>
    <property type="match status" value="1"/>
</dbReference>
<dbReference type="InterPro" id="IPR001810">
    <property type="entry name" value="F-box_dom"/>
</dbReference>
<dbReference type="SUPFAM" id="SSF52047">
    <property type="entry name" value="RNI-like"/>
    <property type="match status" value="1"/>
</dbReference>
<gene>
    <name evidence="3" type="ORF">MTR67_021468</name>
</gene>
<dbReference type="Gene3D" id="3.80.10.10">
    <property type="entry name" value="Ribonuclease Inhibitor"/>
    <property type="match status" value="1"/>
</dbReference>
<dbReference type="InterPro" id="IPR036047">
    <property type="entry name" value="F-box-like_dom_sf"/>
</dbReference>